<dbReference type="PROSITE" id="PS51071">
    <property type="entry name" value="HTH_RPIR"/>
    <property type="match status" value="1"/>
</dbReference>
<dbReference type="Gene3D" id="3.40.50.10490">
    <property type="entry name" value="Glucose-6-phosphate isomerase like protein, domain 1"/>
    <property type="match status" value="1"/>
</dbReference>
<dbReference type="GO" id="GO:0097367">
    <property type="term" value="F:carbohydrate derivative binding"/>
    <property type="evidence" value="ECO:0007669"/>
    <property type="project" value="InterPro"/>
</dbReference>
<dbReference type="RefSeq" id="WP_162364857.1">
    <property type="nucleotide sequence ID" value="NZ_WUBS01000003.1"/>
</dbReference>
<comment type="caution">
    <text evidence="2">The sequence shown here is derived from an EMBL/GenBank/DDBJ whole genome shotgun (WGS) entry which is preliminary data.</text>
</comment>
<reference evidence="2 3" key="2">
    <citation type="submission" date="2020-02" db="EMBL/GenBank/DDBJ databases">
        <title>The new genus of Enterobacteriales.</title>
        <authorList>
            <person name="Kim I.S."/>
        </authorList>
    </citation>
    <scope>NUCLEOTIDE SEQUENCE [LARGE SCALE GENOMIC DNA]</scope>
    <source>
        <strain evidence="2 3">SAP-6</strain>
    </source>
</reference>
<dbReference type="GO" id="GO:0003677">
    <property type="term" value="F:DNA binding"/>
    <property type="evidence" value="ECO:0007669"/>
    <property type="project" value="InterPro"/>
</dbReference>
<sequence>MNRVEFSQRIAKIENPTETERRIIDYFDKHFMSIPYGKVIDICQEIKIAKSTLGRFMIKIGFNGFQDFKKSTLRPEQRRNISPIEHFNKERNIASGIEYIARHFTETTENINSTFAKIDKQDLEKTISLICDPQKKLYVIGSATAHSLAEYFYLLGRYIKKDIILLDANIANLPHKLVDSRKGDVLLAISYYRFSSVTTRLIRWFYQHRGETVVITDRAVNPFSHFATALLLMDSRHDGLFSSRSAGFVLVEALVNYMGEVTGNELGDNFNVMESLFEEFNVFNK</sequence>
<dbReference type="InterPro" id="IPR000281">
    <property type="entry name" value="HTH_RpiR"/>
</dbReference>
<dbReference type="Proteomes" id="UP000461443">
    <property type="component" value="Unassembled WGS sequence"/>
</dbReference>
<evidence type="ECO:0000313" key="3">
    <source>
        <dbReference type="Proteomes" id="UP000461443"/>
    </source>
</evidence>
<dbReference type="SUPFAM" id="SSF53697">
    <property type="entry name" value="SIS domain"/>
    <property type="match status" value="1"/>
</dbReference>
<evidence type="ECO:0000313" key="2">
    <source>
        <dbReference type="EMBL" id="NDL62172.1"/>
    </source>
</evidence>
<dbReference type="InterPro" id="IPR047640">
    <property type="entry name" value="RpiR-like"/>
</dbReference>
<gene>
    <name evidence="2" type="ORF">GRH90_05295</name>
</gene>
<evidence type="ECO:0000259" key="1">
    <source>
        <dbReference type="PROSITE" id="PS51071"/>
    </source>
</evidence>
<dbReference type="Pfam" id="PF01418">
    <property type="entry name" value="HTH_6"/>
    <property type="match status" value="1"/>
</dbReference>
<dbReference type="CDD" id="cd05013">
    <property type="entry name" value="SIS_RpiR"/>
    <property type="match status" value="1"/>
</dbReference>
<feature type="domain" description="HTH rpiR-type" evidence="1">
    <location>
        <begin position="3"/>
        <end position="79"/>
    </location>
</feature>
<proteinExistence type="predicted"/>
<keyword evidence="3" id="KW-1185">Reference proteome</keyword>
<name>A0A845SFK4_9GAMM</name>
<dbReference type="InterPro" id="IPR036388">
    <property type="entry name" value="WH-like_DNA-bd_sf"/>
</dbReference>
<dbReference type="PANTHER" id="PTHR30514:SF18">
    <property type="entry name" value="RPIR-FAMILY TRANSCRIPTIONAL REGULATOR"/>
    <property type="match status" value="1"/>
</dbReference>
<dbReference type="Gene3D" id="1.10.10.10">
    <property type="entry name" value="Winged helix-like DNA-binding domain superfamily/Winged helix DNA-binding domain"/>
    <property type="match status" value="1"/>
</dbReference>
<dbReference type="SUPFAM" id="SSF46689">
    <property type="entry name" value="Homeodomain-like"/>
    <property type="match status" value="1"/>
</dbReference>
<dbReference type="AlphaFoldDB" id="A0A845SFK4"/>
<accession>A0A845SFK4</accession>
<dbReference type="InterPro" id="IPR046348">
    <property type="entry name" value="SIS_dom_sf"/>
</dbReference>
<protein>
    <submittedName>
        <fullName evidence="2">MurR/RpiR family transcriptional regulator</fullName>
    </submittedName>
</protein>
<organism evidence="2 3">
    <name type="scientific">Acerihabitans arboris</name>
    <dbReference type="NCBI Taxonomy" id="2691583"/>
    <lineage>
        <taxon>Bacteria</taxon>
        <taxon>Pseudomonadati</taxon>
        <taxon>Pseudomonadota</taxon>
        <taxon>Gammaproteobacteria</taxon>
        <taxon>Enterobacterales</taxon>
        <taxon>Pectobacteriaceae</taxon>
        <taxon>Acerihabitans</taxon>
    </lineage>
</organism>
<dbReference type="InterPro" id="IPR009057">
    <property type="entry name" value="Homeodomain-like_sf"/>
</dbReference>
<reference evidence="2 3" key="1">
    <citation type="submission" date="2019-12" db="EMBL/GenBank/DDBJ databases">
        <authorList>
            <person name="Lee S.D."/>
        </authorList>
    </citation>
    <scope>NUCLEOTIDE SEQUENCE [LARGE SCALE GENOMIC DNA]</scope>
    <source>
        <strain evidence="2 3">SAP-6</strain>
    </source>
</reference>
<dbReference type="EMBL" id="WUBS01000003">
    <property type="protein sequence ID" value="NDL62172.1"/>
    <property type="molecule type" value="Genomic_DNA"/>
</dbReference>
<dbReference type="PANTHER" id="PTHR30514">
    <property type="entry name" value="GLUCOKINASE"/>
    <property type="match status" value="1"/>
</dbReference>
<dbReference type="GO" id="GO:0003700">
    <property type="term" value="F:DNA-binding transcription factor activity"/>
    <property type="evidence" value="ECO:0007669"/>
    <property type="project" value="InterPro"/>
</dbReference>
<dbReference type="InterPro" id="IPR035472">
    <property type="entry name" value="RpiR-like_SIS"/>
</dbReference>
<dbReference type="GO" id="GO:1901135">
    <property type="term" value="P:carbohydrate derivative metabolic process"/>
    <property type="evidence" value="ECO:0007669"/>
    <property type="project" value="InterPro"/>
</dbReference>